<dbReference type="AlphaFoldDB" id="A0A561DZM1"/>
<dbReference type="EMBL" id="VIVN01000001">
    <property type="protein sequence ID" value="TWE08770.1"/>
    <property type="molecule type" value="Genomic_DNA"/>
</dbReference>
<evidence type="ECO:0000313" key="2">
    <source>
        <dbReference type="Proteomes" id="UP000319671"/>
    </source>
</evidence>
<organism evidence="1 2">
    <name type="scientific">Neobacillus bataviensis</name>
    <dbReference type="NCBI Taxonomy" id="220685"/>
    <lineage>
        <taxon>Bacteria</taxon>
        <taxon>Bacillati</taxon>
        <taxon>Bacillota</taxon>
        <taxon>Bacilli</taxon>
        <taxon>Bacillales</taxon>
        <taxon>Bacillaceae</taxon>
        <taxon>Neobacillus</taxon>
    </lineage>
</organism>
<name>A0A561DZM1_9BACI</name>
<proteinExistence type="predicted"/>
<reference evidence="1 2" key="1">
    <citation type="submission" date="2019-06" db="EMBL/GenBank/DDBJ databases">
        <title>Sorghum-associated microbial communities from plants grown in Nebraska, USA.</title>
        <authorList>
            <person name="Schachtman D."/>
        </authorList>
    </citation>
    <scope>NUCLEOTIDE SEQUENCE [LARGE SCALE GENOMIC DNA]</scope>
    <source>
        <strain evidence="1 2">2482</strain>
    </source>
</reference>
<evidence type="ECO:0000313" key="1">
    <source>
        <dbReference type="EMBL" id="TWE08770.1"/>
    </source>
</evidence>
<dbReference type="Proteomes" id="UP000319671">
    <property type="component" value="Unassembled WGS sequence"/>
</dbReference>
<accession>A0A561DZM1</accession>
<dbReference type="RefSeq" id="WP_144562402.1">
    <property type="nucleotide sequence ID" value="NZ_VIVN01000001.1"/>
</dbReference>
<protein>
    <submittedName>
        <fullName evidence="1">Uncharacterized protein</fullName>
    </submittedName>
</protein>
<keyword evidence="2" id="KW-1185">Reference proteome</keyword>
<sequence>MEGFAYTFGLGVHKIEDIATDKAGNEEEFKVTVDFDSLSRMTKSLVSQYGVANSLAAKLQEAKMPKIEAI</sequence>
<comment type="caution">
    <text evidence="1">The sequence shown here is derived from an EMBL/GenBank/DDBJ whole genome shotgun (WGS) entry which is preliminary data.</text>
</comment>
<gene>
    <name evidence="1" type="ORF">FB550_101798</name>
</gene>